<dbReference type="SFLD" id="SFLDS00029">
    <property type="entry name" value="Radical_SAM"/>
    <property type="match status" value="1"/>
</dbReference>
<dbReference type="GO" id="GO:0005737">
    <property type="term" value="C:cytoplasm"/>
    <property type="evidence" value="ECO:0007669"/>
    <property type="project" value="UniProtKB-SubCell"/>
</dbReference>
<feature type="binding site" evidence="15">
    <location>
        <position position="185"/>
    </location>
    <ligand>
        <name>S-adenosyl-L-methionine</name>
        <dbReference type="ChEBI" id="CHEBI:59789"/>
        <label>2</label>
    </ligand>
</feature>
<comment type="subunit">
    <text evidence="4">Monomer.</text>
</comment>
<keyword evidence="12 14" id="KW-0627">Porphyrin biosynthesis</keyword>
<dbReference type="SUPFAM" id="SSF102114">
    <property type="entry name" value="Radical SAM enzymes"/>
    <property type="match status" value="1"/>
</dbReference>
<dbReference type="STRING" id="915059.NH26_17405"/>
<dbReference type="Gene3D" id="3.20.20.70">
    <property type="entry name" value="Aldolase class I"/>
    <property type="match status" value="1"/>
</dbReference>
<dbReference type="NCBIfam" id="TIGR00538">
    <property type="entry name" value="hemN"/>
    <property type="match status" value="1"/>
</dbReference>
<evidence type="ECO:0000256" key="4">
    <source>
        <dbReference type="ARBA" id="ARBA00011245"/>
    </source>
</evidence>
<reference evidence="18 19" key="1">
    <citation type="journal article" date="2012" name="Int. J. Syst. Evol. Microbiol.">
        <title>Flammeovirga pacifica sp. nov., isolated from deep-sea sediment.</title>
        <authorList>
            <person name="Xu H."/>
            <person name="Fu Y."/>
            <person name="Yang N."/>
            <person name="Ding Z."/>
            <person name="Lai Q."/>
            <person name="Zeng R."/>
        </authorList>
    </citation>
    <scope>NUCLEOTIDE SEQUENCE [LARGE SCALE GENOMIC DNA]</scope>
    <source>
        <strain evidence="19">DSM 24597 / LMG 26175 / WPAGA1</strain>
    </source>
</reference>
<name>A0A1S1Z4A8_FLAPC</name>
<keyword evidence="8 14" id="KW-0479">Metal-binding</keyword>
<feature type="binding site" evidence="16">
    <location>
        <position position="68"/>
    </location>
    <ligand>
        <name>[4Fe-4S] cluster</name>
        <dbReference type="ChEBI" id="CHEBI:49883"/>
        <note>4Fe-4S-S-AdoMet</note>
    </ligand>
</feature>
<dbReference type="GO" id="GO:0051989">
    <property type="term" value="F:coproporphyrinogen dehydrogenase activity"/>
    <property type="evidence" value="ECO:0007669"/>
    <property type="project" value="UniProtKB-EC"/>
</dbReference>
<keyword evidence="10 14" id="KW-0408">Iron</keyword>
<keyword evidence="19" id="KW-1185">Reference proteome</keyword>
<feature type="binding site" evidence="16">
    <location>
        <position position="65"/>
    </location>
    <ligand>
        <name>[4Fe-4S] cluster</name>
        <dbReference type="ChEBI" id="CHEBI:49883"/>
        <note>4Fe-4S-S-AdoMet</note>
    </ligand>
</feature>
<dbReference type="Proteomes" id="UP000179797">
    <property type="component" value="Unassembled WGS sequence"/>
</dbReference>
<keyword evidence="9 14" id="KW-0560">Oxidoreductase</keyword>
<dbReference type="InterPro" id="IPR007197">
    <property type="entry name" value="rSAM"/>
</dbReference>
<evidence type="ECO:0000256" key="10">
    <source>
        <dbReference type="ARBA" id="ARBA00023004"/>
    </source>
</evidence>
<dbReference type="Gene3D" id="1.10.10.920">
    <property type="match status" value="1"/>
</dbReference>
<keyword evidence="5 14" id="KW-0004">4Fe-4S</keyword>
<evidence type="ECO:0000256" key="14">
    <source>
        <dbReference type="PIRNR" id="PIRNR000167"/>
    </source>
</evidence>
<feature type="domain" description="Radical SAM core" evidence="17">
    <location>
        <begin position="46"/>
        <end position="280"/>
    </location>
</feature>
<evidence type="ECO:0000256" key="1">
    <source>
        <dbReference type="ARBA" id="ARBA00004496"/>
    </source>
</evidence>
<dbReference type="GO" id="GO:0004109">
    <property type="term" value="F:coproporphyrinogen oxidase activity"/>
    <property type="evidence" value="ECO:0007669"/>
    <property type="project" value="InterPro"/>
</dbReference>
<feature type="binding site" evidence="15">
    <location>
        <position position="113"/>
    </location>
    <ligand>
        <name>S-adenosyl-L-methionine</name>
        <dbReference type="ChEBI" id="CHEBI:59789"/>
        <label>1</label>
    </ligand>
</feature>
<comment type="catalytic activity">
    <reaction evidence="13 14">
        <text>coproporphyrinogen III + 2 S-adenosyl-L-methionine = protoporphyrinogen IX + 2 5'-deoxyadenosine + 2 L-methionine + 2 CO2</text>
        <dbReference type="Rhea" id="RHEA:15425"/>
        <dbReference type="ChEBI" id="CHEBI:16526"/>
        <dbReference type="ChEBI" id="CHEBI:17319"/>
        <dbReference type="ChEBI" id="CHEBI:57307"/>
        <dbReference type="ChEBI" id="CHEBI:57309"/>
        <dbReference type="ChEBI" id="CHEBI:57844"/>
        <dbReference type="ChEBI" id="CHEBI:59789"/>
        <dbReference type="EC" id="1.3.98.3"/>
    </reaction>
</comment>
<accession>A0A1S1Z4A8</accession>
<dbReference type="SMART" id="SM00729">
    <property type="entry name" value="Elp3"/>
    <property type="match status" value="1"/>
</dbReference>
<dbReference type="InterPro" id="IPR006638">
    <property type="entry name" value="Elp3/MiaA/NifB-like_rSAM"/>
</dbReference>
<feature type="binding site" evidence="15">
    <location>
        <begin position="114"/>
        <end position="115"/>
    </location>
    <ligand>
        <name>S-adenosyl-L-methionine</name>
        <dbReference type="ChEBI" id="CHEBI:59789"/>
        <label>2</label>
    </ligand>
</feature>
<evidence type="ECO:0000256" key="7">
    <source>
        <dbReference type="ARBA" id="ARBA00022691"/>
    </source>
</evidence>
<evidence type="ECO:0000256" key="12">
    <source>
        <dbReference type="ARBA" id="ARBA00023244"/>
    </source>
</evidence>
<comment type="cofactor">
    <cofactor evidence="14 16">
        <name>[4Fe-4S] cluster</name>
        <dbReference type="ChEBI" id="CHEBI:49883"/>
    </cofactor>
    <text evidence="14 16">Binds 1 [4Fe-4S] cluster. The cluster is coordinated with 3 cysteines and an exchangeable S-adenosyl-L-methionine.</text>
</comment>
<feature type="binding site" evidence="15">
    <location>
        <position position="55"/>
    </location>
    <ligand>
        <name>S-adenosyl-L-methionine</name>
        <dbReference type="ChEBI" id="CHEBI:59789"/>
        <label>1</label>
    </ligand>
</feature>
<comment type="caution">
    <text evidence="18">The sequence shown here is derived from an EMBL/GenBank/DDBJ whole genome shotgun (WGS) entry which is preliminary data.</text>
</comment>
<evidence type="ECO:0000256" key="6">
    <source>
        <dbReference type="ARBA" id="ARBA00022490"/>
    </source>
</evidence>
<dbReference type="PANTHER" id="PTHR13932">
    <property type="entry name" value="COPROPORPHYRINIGEN III OXIDASE"/>
    <property type="match status" value="1"/>
</dbReference>
<dbReference type="OrthoDB" id="9808022at2"/>
<dbReference type="EC" id="1.3.98.3" evidence="14"/>
<feature type="binding site" evidence="15">
    <location>
        <position position="210"/>
    </location>
    <ligand>
        <name>S-adenosyl-L-methionine</name>
        <dbReference type="ChEBI" id="CHEBI:59789"/>
        <label>2</label>
    </ligand>
</feature>
<dbReference type="Pfam" id="PF04055">
    <property type="entry name" value="Radical_SAM"/>
    <property type="match status" value="1"/>
</dbReference>
<keyword evidence="7 14" id="KW-0949">S-adenosyl-L-methionine</keyword>
<dbReference type="GO" id="GO:0006782">
    <property type="term" value="P:protoporphyrinogen IX biosynthetic process"/>
    <property type="evidence" value="ECO:0007669"/>
    <property type="project" value="UniProtKB-UniPathway"/>
</dbReference>
<comment type="pathway">
    <text evidence="2 14">Porphyrin-containing compound metabolism; protoporphyrin-IX biosynthesis; protoporphyrinogen-IX from coproporphyrinogen-III (AdoMet route): step 1/1.</text>
</comment>
<dbReference type="InterPro" id="IPR004558">
    <property type="entry name" value="Coprogen_oxidase_HemN"/>
</dbReference>
<proteinExistence type="inferred from homology"/>
<feature type="binding site" evidence="15">
    <location>
        <position position="173"/>
    </location>
    <ligand>
        <name>S-adenosyl-L-methionine</name>
        <dbReference type="ChEBI" id="CHEBI:59789"/>
        <label>2</label>
    </ligand>
</feature>
<organism evidence="18 19">
    <name type="scientific">Flammeovirga pacifica</name>
    <dbReference type="NCBI Taxonomy" id="915059"/>
    <lineage>
        <taxon>Bacteria</taxon>
        <taxon>Pseudomonadati</taxon>
        <taxon>Bacteroidota</taxon>
        <taxon>Cytophagia</taxon>
        <taxon>Cytophagales</taxon>
        <taxon>Flammeovirgaceae</taxon>
        <taxon>Flammeovirga</taxon>
    </lineage>
</organism>
<feature type="binding site" evidence="16">
    <location>
        <position position="61"/>
    </location>
    <ligand>
        <name>[4Fe-4S] cluster</name>
        <dbReference type="ChEBI" id="CHEBI:49883"/>
        <note>4Fe-4S-S-AdoMet</note>
    </ligand>
</feature>
<dbReference type="AlphaFoldDB" id="A0A1S1Z4A8"/>
<evidence type="ECO:0000256" key="13">
    <source>
        <dbReference type="ARBA" id="ARBA00048321"/>
    </source>
</evidence>
<evidence type="ECO:0000256" key="9">
    <source>
        <dbReference type="ARBA" id="ARBA00023002"/>
    </source>
</evidence>
<dbReference type="SFLD" id="SFLDG01082">
    <property type="entry name" value="B12-binding_domain_containing"/>
    <property type="match status" value="1"/>
</dbReference>
<gene>
    <name evidence="18" type="ORF">NH26_17405</name>
</gene>
<feature type="binding site" evidence="15">
    <location>
        <position position="146"/>
    </location>
    <ligand>
        <name>S-adenosyl-L-methionine</name>
        <dbReference type="ChEBI" id="CHEBI:59789"/>
        <label>1</label>
    </ligand>
</feature>
<dbReference type="InterPro" id="IPR013785">
    <property type="entry name" value="Aldolase_TIM"/>
</dbReference>
<protein>
    <recommendedName>
        <fullName evidence="14">Coproporphyrinogen-III oxidase</fullName>
        <ecNumber evidence="14">1.3.98.3</ecNumber>
    </recommendedName>
</protein>
<dbReference type="GO" id="GO:0051539">
    <property type="term" value="F:4 iron, 4 sulfur cluster binding"/>
    <property type="evidence" value="ECO:0007669"/>
    <property type="project" value="UniProtKB-KW"/>
</dbReference>
<dbReference type="RefSeq" id="WP_044220027.1">
    <property type="nucleotide sequence ID" value="NZ_JRYR02000001.1"/>
</dbReference>
<dbReference type="GO" id="GO:0046872">
    <property type="term" value="F:metal ion binding"/>
    <property type="evidence" value="ECO:0007669"/>
    <property type="project" value="UniProtKB-KW"/>
</dbReference>
<evidence type="ECO:0000256" key="5">
    <source>
        <dbReference type="ARBA" id="ARBA00022485"/>
    </source>
</evidence>
<keyword evidence="11 14" id="KW-0411">Iron-sulfur</keyword>
<dbReference type="InterPro" id="IPR034505">
    <property type="entry name" value="Coproporphyrinogen-III_oxidase"/>
</dbReference>
<feature type="binding site" evidence="15">
    <location>
        <position position="330"/>
    </location>
    <ligand>
        <name>S-adenosyl-L-methionine</name>
        <dbReference type="ChEBI" id="CHEBI:59789"/>
        <label>1</label>
    </ligand>
</feature>
<dbReference type="EMBL" id="JRYR02000001">
    <property type="protein sequence ID" value="OHX67993.1"/>
    <property type="molecule type" value="Genomic_DNA"/>
</dbReference>
<evidence type="ECO:0000259" key="17">
    <source>
        <dbReference type="PROSITE" id="PS51918"/>
    </source>
</evidence>
<dbReference type="SFLD" id="SFLDG01065">
    <property type="entry name" value="anaerobic_coproporphyrinogen-I"/>
    <property type="match status" value="1"/>
</dbReference>
<evidence type="ECO:0000256" key="3">
    <source>
        <dbReference type="ARBA" id="ARBA00005493"/>
    </source>
</evidence>
<evidence type="ECO:0000313" key="19">
    <source>
        <dbReference type="Proteomes" id="UP000179797"/>
    </source>
</evidence>
<evidence type="ECO:0000256" key="2">
    <source>
        <dbReference type="ARBA" id="ARBA00004785"/>
    </source>
</evidence>
<keyword evidence="6 14" id="KW-0963">Cytoplasm</keyword>
<feature type="binding site" evidence="15">
    <location>
        <begin position="67"/>
        <end position="69"/>
    </location>
    <ligand>
        <name>S-adenosyl-L-methionine</name>
        <dbReference type="ChEBI" id="CHEBI:59789"/>
        <label>2</label>
    </ligand>
</feature>
<sequence length="454" mass="51552">MENKTLIRKYNVPGPRYTSYPTVPFWDNDPTLQQWADHVADAFQASNDKDGISVYIHLPYCEKLCTFCGCNKRITINHSVEESYIETLLKEWKMYVQIFGTEKAKIKEIHLGGGTPTFFSPENLQKLINGIFEDAVAHEEMELGFEANPVNTTVEHLEALYAVGFRRLSLGIQDFDPAVQKAINRVQSYEQVELVTNKAREIGYTSVNFDLVFGLPFQKLECVKDTIAKSNALRPDRIAYYSYAHVPWTAPGQRGFSDEDLPSNEEKRALYEVGKEMFEEAGYVEIGMDHFALPTDALAIAADNKSLHRNFMGYAPTYTQLMVGLGCSSISDSWTSFAQNLKKVEDYKAAVAEGKLPVFRGHVLSEEDLLVRKHILNVMCHFETKWDDETAQLPLFANLDEKLDEMQKDGLVIVHDRSLEVTEKGRPFVRNICMTLDARMLVAKPQARIFSSTI</sequence>
<evidence type="ECO:0000256" key="16">
    <source>
        <dbReference type="PIRSR" id="PIRSR000167-2"/>
    </source>
</evidence>
<evidence type="ECO:0000256" key="15">
    <source>
        <dbReference type="PIRSR" id="PIRSR000167-1"/>
    </source>
</evidence>
<dbReference type="PANTHER" id="PTHR13932:SF6">
    <property type="entry name" value="OXYGEN-INDEPENDENT COPROPORPHYRINOGEN III OXIDASE"/>
    <property type="match status" value="1"/>
</dbReference>
<evidence type="ECO:0000256" key="8">
    <source>
        <dbReference type="ARBA" id="ARBA00022723"/>
    </source>
</evidence>
<dbReference type="PIRSF" id="PIRSF000167">
    <property type="entry name" value="HemN"/>
    <property type="match status" value="1"/>
</dbReference>
<dbReference type="InterPro" id="IPR058240">
    <property type="entry name" value="rSAM_sf"/>
</dbReference>
<dbReference type="UniPathway" id="UPA00251">
    <property type="reaction ID" value="UER00323"/>
</dbReference>
<evidence type="ECO:0000256" key="11">
    <source>
        <dbReference type="ARBA" id="ARBA00023014"/>
    </source>
</evidence>
<comment type="similarity">
    <text evidence="3 14">Belongs to the anaerobic coproporphyrinogen-III oxidase family.</text>
</comment>
<evidence type="ECO:0000313" key="18">
    <source>
        <dbReference type="EMBL" id="OHX67993.1"/>
    </source>
</evidence>
<feature type="binding site" evidence="15">
    <location>
        <position position="244"/>
    </location>
    <ligand>
        <name>S-adenosyl-L-methionine</name>
        <dbReference type="ChEBI" id="CHEBI:59789"/>
        <label>2</label>
    </ligand>
</feature>
<comment type="subcellular location">
    <subcellularLocation>
        <location evidence="1 14">Cytoplasm</location>
    </subcellularLocation>
</comment>
<dbReference type="PROSITE" id="PS51918">
    <property type="entry name" value="RADICAL_SAM"/>
    <property type="match status" value="1"/>
</dbReference>